<dbReference type="Proteomes" id="UP001498421">
    <property type="component" value="Unassembled WGS sequence"/>
</dbReference>
<dbReference type="PROSITE" id="PS51257">
    <property type="entry name" value="PROKAR_LIPOPROTEIN"/>
    <property type="match status" value="1"/>
</dbReference>
<dbReference type="PANTHER" id="PTHR40625">
    <property type="entry name" value="GTP-BINDING PROTEIN ESDC-RELATED"/>
    <property type="match status" value="1"/>
</dbReference>
<name>A0ABR1H128_9HYPO</name>
<feature type="compositionally biased region" description="Polar residues" evidence="1">
    <location>
        <begin position="230"/>
        <end position="250"/>
    </location>
</feature>
<feature type="compositionally biased region" description="Basic and acidic residues" evidence="1">
    <location>
        <begin position="119"/>
        <end position="144"/>
    </location>
</feature>
<organism evidence="2 3">
    <name type="scientific">Neonectria magnoliae</name>
    <dbReference type="NCBI Taxonomy" id="2732573"/>
    <lineage>
        <taxon>Eukaryota</taxon>
        <taxon>Fungi</taxon>
        <taxon>Dikarya</taxon>
        <taxon>Ascomycota</taxon>
        <taxon>Pezizomycotina</taxon>
        <taxon>Sordariomycetes</taxon>
        <taxon>Hypocreomycetidae</taxon>
        <taxon>Hypocreales</taxon>
        <taxon>Nectriaceae</taxon>
        <taxon>Neonectria</taxon>
    </lineage>
</organism>
<dbReference type="PANTHER" id="PTHR40625:SF1">
    <property type="entry name" value="AMP-ACTIVATED PROTEIN KINASE GLYCOGEN-BINDING DOMAIN-CONTAINING PROTEIN"/>
    <property type="match status" value="1"/>
</dbReference>
<proteinExistence type="predicted"/>
<evidence type="ECO:0000313" key="3">
    <source>
        <dbReference type="Proteomes" id="UP001498421"/>
    </source>
</evidence>
<feature type="region of interest" description="Disordered" evidence="1">
    <location>
        <begin position="70"/>
        <end position="94"/>
    </location>
</feature>
<feature type="compositionally biased region" description="Basic and acidic residues" evidence="1">
    <location>
        <begin position="153"/>
        <end position="172"/>
    </location>
</feature>
<evidence type="ECO:0000313" key="2">
    <source>
        <dbReference type="EMBL" id="KAK7414809.1"/>
    </source>
</evidence>
<dbReference type="EMBL" id="JAZAVK010000274">
    <property type="protein sequence ID" value="KAK7414809.1"/>
    <property type="molecule type" value="Genomic_DNA"/>
</dbReference>
<protein>
    <submittedName>
        <fullName evidence="2">Uncharacterized protein</fullName>
    </submittedName>
</protein>
<gene>
    <name evidence="2" type="ORF">QQZ08_012500</name>
</gene>
<reference evidence="2 3" key="1">
    <citation type="journal article" date="2025" name="Microbiol. Resour. Announc.">
        <title>Draft genome sequences for Neonectria magnoliae and Neonectria punicea, canker pathogens of Liriodendron tulipifera and Acer saccharum in West Virginia.</title>
        <authorList>
            <person name="Petronek H.M."/>
            <person name="Kasson M.T."/>
            <person name="Metheny A.M."/>
            <person name="Stauder C.M."/>
            <person name="Lovett B."/>
            <person name="Lynch S.C."/>
            <person name="Garnas J.R."/>
            <person name="Kasson L.R."/>
            <person name="Stajich J.E."/>
        </authorList>
    </citation>
    <scope>NUCLEOTIDE SEQUENCE [LARGE SCALE GENOMIC DNA]</scope>
    <source>
        <strain evidence="2 3">NRRL 64651</strain>
    </source>
</reference>
<keyword evidence="3" id="KW-1185">Reference proteome</keyword>
<feature type="region of interest" description="Disordered" evidence="1">
    <location>
        <begin position="116"/>
        <end position="250"/>
    </location>
</feature>
<accession>A0ABR1H128</accession>
<comment type="caution">
    <text evidence="2">The sequence shown here is derived from an EMBL/GenBank/DDBJ whole genome shotgun (WGS) entry which is preliminary data.</text>
</comment>
<feature type="compositionally biased region" description="Polar residues" evidence="1">
    <location>
        <begin position="210"/>
        <end position="220"/>
    </location>
</feature>
<evidence type="ECO:0000256" key="1">
    <source>
        <dbReference type="SAM" id="MobiDB-lite"/>
    </source>
</evidence>
<sequence>MPHLTRTFQYEVDGAVETHNTTLPSTTACPYMPGQTVNTLIVPVEQALRKRSASLSSMRPTDFKTLNPESKFIAPQPAPSATPDNAPFRLGSSPLLHHKTSARSLSPAPAWKRFFSRKASRDDERGRSPVRENTPRSVPDDSDIRCTTPSEGTRTRDISPESLRRFLSDDIPSRPGSNLSVRPTLVIPDEAPEEHEHENENDDDDNFANSAVSENPSYATGLSPPPFRRTASSESIGRGTNNSSSLTLMPTRPSNLAVYETQEVPASAVIPSRPRLETTVSASSFFASPVSPMYPDDEAQAYYGLTDDEDDLLSSNNSDIVSFQPAASTSTKVDSYECYSLPELEERSKVVEPQPTFAKLPSPPLLSRRNADISVNGVNLLGSPIDNGLDDFVSELGWIVDVIGNKRD</sequence>